<reference evidence="1" key="1">
    <citation type="submission" date="2023-08" db="EMBL/GenBank/DDBJ databases">
        <authorList>
            <person name="Audoor S."/>
            <person name="Bilcke G."/>
        </authorList>
    </citation>
    <scope>NUCLEOTIDE SEQUENCE</scope>
</reference>
<accession>A0AAD2FI73</accession>
<comment type="caution">
    <text evidence="1">The sequence shown here is derived from an EMBL/GenBank/DDBJ whole genome shotgun (WGS) entry which is preliminary data.</text>
</comment>
<evidence type="ECO:0000313" key="2">
    <source>
        <dbReference type="Proteomes" id="UP001295423"/>
    </source>
</evidence>
<sequence length="167" mass="18689">MNTFGIKSTCRNIKDDLKTAEQRRQGGQRQALMERNRAKFDALPLNAGPFVYNPFPIARNVSSESDCRDACAGDNIEAEMMETYLALHPSLEIAASSKVDASVADLPKRFSCLSVDCNAMEVDQDEMDIDLPEIVWMQVDIDEMEVDLPSIDWMDVDGDDMDVDGPY</sequence>
<keyword evidence="2" id="KW-1185">Reference proteome</keyword>
<dbReference type="EMBL" id="CAKOGP040000291">
    <property type="protein sequence ID" value="CAJ1933672.1"/>
    <property type="molecule type" value="Genomic_DNA"/>
</dbReference>
<dbReference type="Proteomes" id="UP001295423">
    <property type="component" value="Unassembled WGS sequence"/>
</dbReference>
<organism evidence="1 2">
    <name type="scientific">Cylindrotheca closterium</name>
    <dbReference type="NCBI Taxonomy" id="2856"/>
    <lineage>
        <taxon>Eukaryota</taxon>
        <taxon>Sar</taxon>
        <taxon>Stramenopiles</taxon>
        <taxon>Ochrophyta</taxon>
        <taxon>Bacillariophyta</taxon>
        <taxon>Bacillariophyceae</taxon>
        <taxon>Bacillariophycidae</taxon>
        <taxon>Bacillariales</taxon>
        <taxon>Bacillariaceae</taxon>
        <taxon>Cylindrotheca</taxon>
    </lineage>
</organism>
<name>A0AAD2FI73_9STRA</name>
<evidence type="ECO:0000313" key="1">
    <source>
        <dbReference type="EMBL" id="CAJ1933672.1"/>
    </source>
</evidence>
<proteinExistence type="predicted"/>
<gene>
    <name evidence="1" type="ORF">CYCCA115_LOCUS3408</name>
</gene>
<dbReference type="AlphaFoldDB" id="A0AAD2FI73"/>
<protein>
    <submittedName>
        <fullName evidence="1">Uncharacterized protein</fullName>
    </submittedName>
</protein>